<sequence length="277" mass="30966">MNVRNEKLRKKIHELLEELVGFGTFTLTLTAPRRPLTQASRTIAGQLLYCTAPRVCPSTSSRGARPTRPARFTPHVLKPILLHTTRPASFTPHVSQADFASHHSSCELHTTRPGSRFCFTPHVSQADFASHHTSCERHTTHSRAYMLHTTHPASFTPRVLQTYRLDTTRPPSVTPHFLQAFFYTTQATRAAPGTIREYYQETMNSDTRQSDPEFAPVLFLATQSAPGLSAHNHPASIDPILKHSSFGSRVDCFTTPGAYPAEKMTLRRLYNNAMSGV</sequence>
<evidence type="ECO:0000313" key="1">
    <source>
        <dbReference type="EMBL" id="PWI64726.1"/>
    </source>
</evidence>
<organism evidence="1 2">
    <name type="scientific">Purpureocillium lilacinum</name>
    <name type="common">Paecilomyces lilacinus</name>
    <dbReference type="NCBI Taxonomy" id="33203"/>
    <lineage>
        <taxon>Eukaryota</taxon>
        <taxon>Fungi</taxon>
        <taxon>Dikarya</taxon>
        <taxon>Ascomycota</taxon>
        <taxon>Pezizomycotina</taxon>
        <taxon>Sordariomycetes</taxon>
        <taxon>Hypocreomycetidae</taxon>
        <taxon>Hypocreales</taxon>
        <taxon>Ophiocordycipitaceae</taxon>
        <taxon>Purpureocillium</taxon>
    </lineage>
</organism>
<dbReference type="Proteomes" id="UP000245956">
    <property type="component" value="Unassembled WGS sequence"/>
</dbReference>
<comment type="caution">
    <text evidence="1">The sequence shown here is derived from an EMBL/GenBank/DDBJ whole genome shotgun (WGS) entry which is preliminary data.</text>
</comment>
<accession>A0A2U3DR41</accession>
<gene>
    <name evidence="1" type="ORF">PCL_08652</name>
</gene>
<proteinExistence type="predicted"/>
<reference evidence="1 2" key="1">
    <citation type="journal article" date="2016" name="Front. Microbiol.">
        <title>Genome and transcriptome sequences reveal the specific parasitism of the nematophagous Purpureocillium lilacinum 36-1.</title>
        <authorList>
            <person name="Xie J."/>
            <person name="Li S."/>
            <person name="Mo C."/>
            <person name="Xiao X."/>
            <person name="Peng D."/>
            <person name="Wang G."/>
            <person name="Xiao Y."/>
        </authorList>
    </citation>
    <scope>NUCLEOTIDE SEQUENCE [LARGE SCALE GENOMIC DNA]</scope>
    <source>
        <strain evidence="1 2">36-1</strain>
    </source>
</reference>
<evidence type="ECO:0000313" key="2">
    <source>
        <dbReference type="Proteomes" id="UP000245956"/>
    </source>
</evidence>
<protein>
    <submittedName>
        <fullName evidence="1">Uncharacterized protein</fullName>
    </submittedName>
</protein>
<name>A0A2U3DR41_PURLI</name>
<dbReference type="AlphaFoldDB" id="A0A2U3DR41"/>
<dbReference type="EMBL" id="LCWV01000047">
    <property type="protein sequence ID" value="PWI64726.1"/>
    <property type="molecule type" value="Genomic_DNA"/>
</dbReference>